<proteinExistence type="predicted"/>
<name>A0A330M5B8_9GAMM</name>
<dbReference type="InterPro" id="IPR045618">
    <property type="entry name" value="DUF6444"/>
</dbReference>
<feature type="compositionally biased region" description="Low complexity" evidence="1">
    <location>
        <begin position="39"/>
        <end position="53"/>
    </location>
</feature>
<feature type="domain" description="DUF6444" evidence="2">
    <location>
        <begin position="10"/>
        <end position="74"/>
    </location>
</feature>
<evidence type="ECO:0000256" key="1">
    <source>
        <dbReference type="SAM" id="MobiDB-lite"/>
    </source>
</evidence>
<dbReference type="Pfam" id="PF20042">
    <property type="entry name" value="DUF6444"/>
    <property type="match status" value="1"/>
</dbReference>
<protein>
    <recommendedName>
        <fullName evidence="2">DUF6444 domain-containing protein</fullName>
    </recommendedName>
</protein>
<accession>A0A330M5B8</accession>
<evidence type="ECO:0000313" key="3">
    <source>
        <dbReference type="EMBL" id="SQH77471.1"/>
    </source>
</evidence>
<dbReference type="Proteomes" id="UP000250123">
    <property type="component" value="Chromosome SHEWBE"/>
</dbReference>
<organism evidence="3 4">
    <name type="scientific">Shewanella benthica</name>
    <dbReference type="NCBI Taxonomy" id="43661"/>
    <lineage>
        <taxon>Bacteria</taxon>
        <taxon>Pseudomonadati</taxon>
        <taxon>Pseudomonadota</taxon>
        <taxon>Gammaproteobacteria</taxon>
        <taxon>Alteromonadales</taxon>
        <taxon>Shewanellaceae</taxon>
        <taxon>Shewanella</taxon>
    </lineage>
</organism>
<dbReference type="AlphaFoldDB" id="A0A330M5B8"/>
<feature type="region of interest" description="Disordered" evidence="1">
    <location>
        <begin position="39"/>
        <end position="59"/>
    </location>
</feature>
<evidence type="ECO:0000313" key="4">
    <source>
        <dbReference type="Proteomes" id="UP000250123"/>
    </source>
</evidence>
<evidence type="ECO:0000259" key="2">
    <source>
        <dbReference type="Pfam" id="PF20042"/>
    </source>
</evidence>
<dbReference type="EMBL" id="LS483452">
    <property type="protein sequence ID" value="SQH77471.1"/>
    <property type="molecule type" value="Genomic_DNA"/>
</dbReference>
<reference evidence="4" key="1">
    <citation type="submission" date="2018-06" db="EMBL/GenBank/DDBJ databases">
        <authorList>
            <person name="Cea G.-C."/>
            <person name="William W."/>
        </authorList>
    </citation>
    <scope>NUCLEOTIDE SEQUENCE [LARGE SCALE GENOMIC DNA]</scope>
    <source>
        <strain evidence="4">DB21MT-2</strain>
    </source>
</reference>
<dbReference type="KEGG" id="sbk:SHEWBE_3508"/>
<sequence>MKKKKQFEHEPPSIDNINEANLFIRELWQKLREYEDRLALSSRNSSKSPSSDSPADKAERKKLKRLVVEIRLALNLDIRGIKDH</sequence>
<gene>
    <name evidence="3" type="ORF">SHEWBE_3508</name>
</gene>